<dbReference type="Pfam" id="PF13385">
    <property type="entry name" value="Laminin_G_3"/>
    <property type="match status" value="1"/>
</dbReference>
<name>A0A7S4JJR1_9EUKA</name>
<evidence type="ECO:0000259" key="3">
    <source>
        <dbReference type="SMART" id="SM00560"/>
    </source>
</evidence>
<dbReference type="EMBL" id="HBKO01038153">
    <property type="protein sequence ID" value="CAE2265739.1"/>
    <property type="molecule type" value="Transcribed_RNA"/>
</dbReference>
<protein>
    <recommendedName>
        <fullName evidence="3">LamG-like jellyroll fold domain-containing protein</fullName>
    </recommendedName>
</protein>
<evidence type="ECO:0000313" key="4">
    <source>
        <dbReference type="EMBL" id="CAE2265739.1"/>
    </source>
</evidence>
<dbReference type="AlphaFoldDB" id="A0A7S4JJR1"/>
<evidence type="ECO:0000256" key="1">
    <source>
        <dbReference type="ARBA" id="ARBA00022729"/>
    </source>
</evidence>
<proteinExistence type="predicted"/>
<organism evidence="4">
    <name type="scientific">Prymnesium polylepis</name>
    <dbReference type="NCBI Taxonomy" id="72548"/>
    <lineage>
        <taxon>Eukaryota</taxon>
        <taxon>Haptista</taxon>
        <taxon>Haptophyta</taxon>
        <taxon>Prymnesiophyceae</taxon>
        <taxon>Prymnesiales</taxon>
        <taxon>Prymnesiaceae</taxon>
        <taxon>Prymnesium</taxon>
    </lineage>
</organism>
<keyword evidence="2" id="KW-1015">Disulfide bond</keyword>
<dbReference type="InterPro" id="IPR006558">
    <property type="entry name" value="LamG-like"/>
</dbReference>
<evidence type="ECO:0000256" key="2">
    <source>
        <dbReference type="ARBA" id="ARBA00023157"/>
    </source>
</evidence>
<keyword evidence="1" id="KW-0732">Signal</keyword>
<dbReference type="SUPFAM" id="SSF49899">
    <property type="entry name" value="Concanavalin A-like lectins/glucanases"/>
    <property type="match status" value="1"/>
</dbReference>
<dbReference type="SMART" id="SM00560">
    <property type="entry name" value="LamGL"/>
    <property type="match status" value="1"/>
</dbReference>
<gene>
    <name evidence="4" type="ORF">CPOL0286_LOCUS17450</name>
</gene>
<accession>A0A7S4JJR1</accession>
<sequence>MPVFKEIFPFAQTSCMDFLGNSSQIVSIKPTGSITGIRCHFALEAIIMPRSFGGHAPILTRTDSSFKSGWGLVGLEHPAFKGDVEEGPFIHFFFGNWSPSGGGQEVHTKIEYDQWIHVAGVYNGNELRIYVNGSFKDQLDYISSDEEMEGLQAKGDVAIGAILGKYAFDGYIDECRLWDVERSEDQIKGAINKPIDNNTPGLLGQWTFNEGAGEVIVDSSGHRNHALFERYAGGVELRRVQSRRPWLQPDKSAREKMIDANFLKLQKWRKAFESSSGRPATKADIMLADPEIKNLALRMGELF</sequence>
<reference evidence="4" key="1">
    <citation type="submission" date="2021-01" db="EMBL/GenBank/DDBJ databases">
        <authorList>
            <person name="Corre E."/>
            <person name="Pelletier E."/>
            <person name="Niang G."/>
            <person name="Scheremetjew M."/>
            <person name="Finn R."/>
            <person name="Kale V."/>
            <person name="Holt S."/>
            <person name="Cochrane G."/>
            <person name="Meng A."/>
            <person name="Brown T."/>
            <person name="Cohen L."/>
        </authorList>
    </citation>
    <scope>NUCLEOTIDE SEQUENCE</scope>
    <source>
        <strain evidence="4">UIO037</strain>
    </source>
</reference>
<feature type="domain" description="LamG-like jellyroll fold" evidence="3">
    <location>
        <begin position="39"/>
        <end position="185"/>
    </location>
</feature>
<dbReference type="InterPro" id="IPR013320">
    <property type="entry name" value="ConA-like_dom_sf"/>
</dbReference>
<dbReference type="Gene3D" id="2.60.120.200">
    <property type="match status" value="1"/>
</dbReference>